<comment type="caution">
    <text evidence="2">The sequence shown here is derived from an EMBL/GenBank/DDBJ whole genome shotgun (WGS) entry which is preliminary data.</text>
</comment>
<evidence type="ECO:0000313" key="3">
    <source>
        <dbReference type="Proteomes" id="UP001180840"/>
    </source>
</evidence>
<dbReference type="InterPro" id="IPR016602">
    <property type="entry name" value="UCP012666"/>
</dbReference>
<proteinExistence type="predicted"/>
<dbReference type="PANTHER" id="PTHR36510:SF3">
    <property type="entry name" value="CONSERVED PROTEIN"/>
    <property type="match status" value="1"/>
</dbReference>
<dbReference type="Gene3D" id="3.30.590.20">
    <property type="match status" value="1"/>
</dbReference>
<dbReference type="PIRSF" id="PIRSF012666">
    <property type="entry name" value="UCP012666"/>
    <property type="match status" value="1"/>
</dbReference>
<sequence length="495" mass="55583">MGDAVSTDTFTPNERSTYRERLYEDLERFDRHLRTQPFQEGSSIGLELELNLVDEQMAPALQNADVLARLGDEFQTEIGAFNIEINHPPLQVSGDGLLTLEQGITARLAEADGAARAAGCRIAMIGTLPTMTEQVLEDPSWMTPENRYKALSRAVIASRGELIRIELSGRESLHHQFADIAPEATCTSVQLHLQVPPTSFADSWNASQAIAAAQVAMGANSPLFLGRKLWHESRIPVFRQSIDTRTPDLVAQGVRPRVWFGERWITSVFDLFEENVRYFSPLLPESQEAAGTAEMHGENPSLHYLNLHNGTVWRWTRPIYDPGTVHAHLRVESRLLPAGPTPVDIVADAAFYYGMVKYLTEETRPVWSRLQFHEAHENFVEAARNGIHARITWPTIGRIGVAELVHRHLAPQAREGLAMLSVDDELIETYMGIIEARARTGINGATWQLRTLSRIEGGRSRTENPTALRRHALKELMQRYLANQATGEPVHTWRD</sequence>
<gene>
    <name evidence="2" type="ORF">J2S39_000914</name>
</gene>
<dbReference type="EMBL" id="JAVDXZ010000001">
    <property type="protein sequence ID" value="MDR7329238.1"/>
    <property type="molecule type" value="Genomic_DNA"/>
</dbReference>
<keyword evidence="3" id="KW-1185">Reference proteome</keyword>
<dbReference type="InterPro" id="IPR050141">
    <property type="entry name" value="GCL_type2/YbdK_subfam"/>
</dbReference>
<dbReference type="RefSeq" id="WP_290198200.1">
    <property type="nucleotide sequence ID" value="NZ_CP047654.1"/>
</dbReference>
<dbReference type="PANTHER" id="PTHR36510">
    <property type="entry name" value="GLUTAMATE--CYSTEINE LIGASE 2-RELATED"/>
    <property type="match status" value="1"/>
</dbReference>
<evidence type="ECO:0008006" key="4">
    <source>
        <dbReference type="Google" id="ProtNLM"/>
    </source>
</evidence>
<dbReference type="InterPro" id="IPR014746">
    <property type="entry name" value="Gln_synth/guanido_kin_cat_dom"/>
</dbReference>
<dbReference type="SUPFAM" id="SSF55931">
    <property type="entry name" value="Glutamine synthetase/guanido kinase"/>
    <property type="match status" value="1"/>
</dbReference>
<dbReference type="InterPro" id="IPR006336">
    <property type="entry name" value="GCS2"/>
</dbReference>
<name>A0ABU1ZZC2_9CORY</name>
<accession>A0ABU1ZZC2</accession>
<reference evidence="2" key="1">
    <citation type="submission" date="2023-07" db="EMBL/GenBank/DDBJ databases">
        <title>Sequencing the genomes of 1000 actinobacteria strains.</title>
        <authorList>
            <person name="Klenk H.-P."/>
        </authorList>
    </citation>
    <scope>NUCLEOTIDE SEQUENCE</scope>
    <source>
        <strain evidence="2">DSM 107476</strain>
    </source>
</reference>
<protein>
    <recommendedName>
        <fullName evidence="4">Glutamate--cysteine ligase</fullName>
    </recommendedName>
</protein>
<comment type="catalytic activity">
    <reaction evidence="1">
        <text>L-cysteine + L-glutamate + ATP = gamma-L-glutamyl-L-cysteine + ADP + phosphate + H(+)</text>
        <dbReference type="Rhea" id="RHEA:13285"/>
        <dbReference type="ChEBI" id="CHEBI:15378"/>
        <dbReference type="ChEBI" id="CHEBI:29985"/>
        <dbReference type="ChEBI" id="CHEBI:30616"/>
        <dbReference type="ChEBI" id="CHEBI:35235"/>
        <dbReference type="ChEBI" id="CHEBI:43474"/>
        <dbReference type="ChEBI" id="CHEBI:58173"/>
        <dbReference type="ChEBI" id="CHEBI:456216"/>
        <dbReference type="EC" id="6.3.2.2"/>
    </reaction>
</comment>
<dbReference type="Pfam" id="PF04107">
    <property type="entry name" value="GCS2"/>
    <property type="match status" value="1"/>
</dbReference>
<evidence type="ECO:0000256" key="1">
    <source>
        <dbReference type="ARBA" id="ARBA00048819"/>
    </source>
</evidence>
<dbReference type="Proteomes" id="UP001180840">
    <property type="component" value="Unassembled WGS sequence"/>
</dbReference>
<organism evidence="2 3">
    <name type="scientific">Corynebacterium guangdongense</name>
    <dbReference type="NCBI Taxonomy" id="1783348"/>
    <lineage>
        <taxon>Bacteria</taxon>
        <taxon>Bacillati</taxon>
        <taxon>Actinomycetota</taxon>
        <taxon>Actinomycetes</taxon>
        <taxon>Mycobacteriales</taxon>
        <taxon>Corynebacteriaceae</taxon>
        <taxon>Corynebacterium</taxon>
    </lineage>
</organism>
<evidence type="ECO:0000313" key="2">
    <source>
        <dbReference type="EMBL" id="MDR7329238.1"/>
    </source>
</evidence>